<comment type="caution">
    <text evidence="2">The sequence shown here is derived from an EMBL/GenBank/DDBJ whole genome shotgun (WGS) entry which is preliminary data.</text>
</comment>
<dbReference type="EMBL" id="SRIO01000003">
    <property type="protein sequence ID" value="TFZ83548.1"/>
    <property type="molecule type" value="Genomic_DNA"/>
</dbReference>
<feature type="domain" description="SprT-like" evidence="1">
    <location>
        <begin position="43"/>
        <end position="200"/>
    </location>
</feature>
<gene>
    <name evidence="2" type="ORF">E4680_03355</name>
</gene>
<keyword evidence="3" id="KW-1185">Reference proteome</keyword>
<dbReference type="GO" id="GO:0006950">
    <property type="term" value="P:response to stress"/>
    <property type="evidence" value="ECO:0007669"/>
    <property type="project" value="UniProtKB-ARBA"/>
</dbReference>
<dbReference type="Proteomes" id="UP000297890">
    <property type="component" value="Unassembled WGS sequence"/>
</dbReference>
<organism evidence="2 3">
    <name type="scientific">Candidatus Macondimonas diazotrophica</name>
    <dbReference type="NCBI Taxonomy" id="2305248"/>
    <lineage>
        <taxon>Bacteria</taxon>
        <taxon>Pseudomonadati</taxon>
        <taxon>Pseudomonadota</taxon>
        <taxon>Gammaproteobacteria</taxon>
        <taxon>Chromatiales</taxon>
        <taxon>Ectothiorhodospiraceae</taxon>
        <taxon>Candidatus Macondimonas</taxon>
    </lineage>
</organism>
<dbReference type="SMART" id="SM00731">
    <property type="entry name" value="SprT"/>
    <property type="match status" value="1"/>
</dbReference>
<name>A0A4Z0FBF3_9GAMM</name>
<evidence type="ECO:0000259" key="1">
    <source>
        <dbReference type="SMART" id="SM00731"/>
    </source>
</evidence>
<protein>
    <submittedName>
        <fullName evidence="2">Metallopeptidase</fullName>
    </submittedName>
</protein>
<evidence type="ECO:0000313" key="3">
    <source>
        <dbReference type="Proteomes" id="UP000297890"/>
    </source>
</evidence>
<dbReference type="PANTHER" id="PTHR38773:SF1">
    <property type="entry name" value="PROTEIN SPRT"/>
    <property type="match status" value="1"/>
</dbReference>
<dbReference type="Pfam" id="PF10263">
    <property type="entry name" value="SprT-like"/>
    <property type="match status" value="1"/>
</dbReference>
<dbReference type="InterPro" id="IPR006640">
    <property type="entry name" value="SprT-like_domain"/>
</dbReference>
<dbReference type="OrthoDB" id="267364at2"/>
<dbReference type="PANTHER" id="PTHR38773">
    <property type="entry name" value="PROTEIN SPRT"/>
    <property type="match status" value="1"/>
</dbReference>
<reference evidence="2 3" key="1">
    <citation type="journal article" date="2019" name="ISME J.">
        <title>Candidatus Macondimonas diazotrophica, a novel gammaproteobacterial genus dominating crude-oil-contaminated coastal sediments.</title>
        <authorList>
            <person name="Karthikeyan S."/>
            <person name="Konstantinidis K."/>
        </authorList>
    </citation>
    <scope>NUCLEOTIDE SEQUENCE [LARGE SCALE GENOMIC DNA]</scope>
    <source>
        <strain evidence="2 3">KTK01</strain>
    </source>
</reference>
<dbReference type="AlphaFoldDB" id="A0A4Z0FBF3"/>
<evidence type="ECO:0000313" key="2">
    <source>
        <dbReference type="EMBL" id="TFZ83548.1"/>
    </source>
</evidence>
<proteinExistence type="predicted"/>
<sequence length="213" mass="23443">MAWRAPGYRTGPGCLATEGSGAQGQQRLNPYEQAHQWLAEQPDTVALLIRKAAALECCGASHAGLTPHPPRLVFDLRGTRAGSSDSAGTIRLNPVLLRENTAAFMALTLPHEVAHWIVFRWRPGASPHGAEWRQVMAWLGAPAQRCHDFDVTRARLKTGRRYAYRCACRQHTLGAVAHRRSQTGRTIYRCRVCGSVLRPLDTAITAMVCGLPQ</sequence>
<accession>A0A4Z0FBF3</accession>